<dbReference type="Proteomes" id="UP000241048">
    <property type="component" value="Unassembled WGS sequence"/>
</dbReference>
<proteinExistence type="predicted"/>
<dbReference type="AlphaFoldDB" id="A0A2T3FUV6"/>
<evidence type="ECO:0000313" key="2">
    <source>
        <dbReference type="Proteomes" id="UP000241048"/>
    </source>
</evidence>
<evidence type="ECO:0000313" key="1">
    <source>
        <dbReference type="EMBL" id="PST39067.1"/>
    </source>
</evidence>
<name>A0A2T3FUV6_9CLOT</name>
<organism evidence="1 2">
    <name type="scientific">Clostridium fessum</name>
    <dbReference type="NCBI Taxonomy" id="2126740"/>
    <lineage>
        <taxon>Bacteria</taxon>
        <taxon>Bacillati</taxon>
        <taxon>Bacillota</taxon>
        <taxon>Clostridia</taxon>
        <taxon>Eubacteriales</taxon>
        <taxon>Clostridiaceae</taxon>
        <taxon>Clostridium</taxon>
    </lineage>
</organism>
<accession>A0A2T3FUV6</accession>
<dbReference type="EMBL" id="PYLO01000001">
    <property type="protein sequence ID" value="PST39067.1"/>
    <property type="molecule type" value="Genomic_DNA"/>
</dbReference>
<protein>
    <submittedName>
        <fullName evidence="1">Uncharacterized protein</fullName>
    </submittedName>
</protein>
<reference evidence="1 2" key="1">
    <citation type="submission" date="2018-03" db="EMBL/GenBank/DDBJ databases">
        <title>Lachnoclostridium SNUG30386 gen.nov., sp.nov., isolated from human faeces.</title>
        <authorList>
            <person name="Seo B."/>
            <person name="Jeon K."/>
            <person name="Ko G."/>
        </authorList>
    </citation>
    <scope>NUCLEOTIDE SEQUENCE [LARGE SCALE GENOMIC DNA]</scope>
    <source>
        <strain evidence="1 2">SNUG30386</strain>
    </source>
</reference>
<keyword evidence="2" id="KW-1185">Reference proteome</keyword>
<gene>
    <name evidence="1" type="ORF">C7U56_03890</name>
</gene>
<dbReference type="RefSeq" id="WP_107000216.1">
    <property type="nucleotide sequence ID" value="NZ_PYLO01000001.1"/>
</dbReference>
<comment type="caution">
    <text evidence="1">The sequence shown here is derived from an EMBL/GenBank/DDBJ whole genome shotgun (WGS) entry which is preliminary data.</text>
</comment>
<sequence length="105" mass="12451">MTHEEVKALVEEMGLPYAYDHFAEGESPDPPFICFLYPKAENFGADNLVYHHFNRLDIEVYTDYKDPDMEASIEEVLTAHELYYEKSEVWIETEKMYEVLYELTI</sequence>